<evidence type="ECO:0000313" key="2">
    <source>
        <dbReference type="EMBL" id="KAF5372327.1"/>
    </source>
</evidence>
<feature type="region of interest" description="Disordered" evidence="1">
    <location>
        <begin position="826"/>
        <end position="897"/>
    </location>
</feature>
<dbReference type="EMBL" id="JAACJP010000043">
    <property type="protein sequence ID" value="KAF5372327.1"/>
    <property type="molecule type" value="Genomic_DNA"/>
</dbReference>
<sequence>MAASNSSCSPSSSAVTIPIPGKSILKRPPPAQSSLFSRITRFLPTQNQSPPASADDTRPLKRAHFILPQIAIVYPISSLNPPSTPTLKEEKRAIEDRELERRKRVVRGSASGSGANDTEEWWSMDKVESFYRECCAGCDEEPDPAITVALKNASPSSPRSVDFSGVQLTFTSASILSDVFTIEWGLRKVVFRECDLDEHILKPMLHALLIPDSLSFLSLASNRKLKTPAFRLIGAYVSKAKSLQFLDLSQNNLDKKSIEYIIAALATAPDPGLVSLRLDDCALRPPALETLSRAVRTSSLRNISLRHNRINATGAVALALMIRDYPDVVPTSLASSSSFTSTPTSSTTSSPASSVSHLPISSPPATPLTPTPPQSAPARAGPILPPPRHPVTGLQTTYTPYIPRARRSVARPPQSPNPLSATGQQIPIITSSSQGGVTTRHPVYPHSAAPSINSFEPPARHEAGPSAALLDKVRALDALPRIGALRTLDLKGNDLRMGITYIAQVLKRNRTLKVLNLSENKLDVMCLVAIAEALKYNSCLETLDLSKNPCSGPGLEGIQSLRTAFTLNTALKRLFLSSTSLTSAGAIALAEFLPESTSLLHLDLTLNNLDIAGVMALSSGLKANHVMRCLDLNIPPGDEGFARMCRDILNSCVRNTEEAERISQAGISGRGLGKGVWGMIEESELAKSIRLGEEQQADTDIVARAQECITQLSNLVQPSNPHKTKSPFSPATSRPDAVAELSKDARTIVAELAAVIQSTEDPLLMEELLDVNDQLTTLLRDLPAPARPVLTLYGLGLQFNGTEGAGMNGVPNGTGNGHEIIKHVTYVEDGDGEDMTPTTPRVDKGKGRAQPEPEEPEKVLSPTSLLAAAAVAGSEDEDEEGHSNYTPVESAGVASPTDRSRIWVAEEGEVFRKGTVLLGPEEMEGEYAGEDLRKELLEAMVERPPPRPLQDDFLIDLPPGAAEHRNEEPPPTSPTEIKPPPRPYISRSRSSSNNSILSVISPTIPASTPAVDGESPFYNSPTPTASPKSPLGPKTGRLSPPIGVGIKPSLSRIVRDRSMSTVETETQ</sequence>
<feature type="region of interest" description="Disordered" evidence="1">
    <location>
        <begin position="942"/>
        <end position="1067"/>
    </location>
</feature>
<dbReference type="InterPro" id="IPR052394">
    <property type="entry name" value="LRR-containing"/>
</dbReference>
<name>A0A8H5GWG3_9AGAR</name>
<evidence type="ECO:0000313" key="3">
    <source>
        <dbReference type="Proteomes" id="UP000565441"/>
    </source>
</evidence>
<dbReference type="PANTHER" id="PTHR24114">
    <property type="entry name" value="LEUCINE RICH REPEAT FAMILY PROTEIN"/>
    <property type="match status" value="1"/>
</dbReference>
<organism evidence="2 3">
    <name type="scientific">Tricholomella constricta</name>
    <dbReference type="NCBI Taxonomy" id="117010"/>
    <lineage>
        <taxon>Eukaryota</taxon>
        <taxon>Fungi</taxon>
        <taxon>Dikarya</taxon>
        <taxon>Basidiomycota</taxon>
        <taxon>Agaricomycotina</taxon>
        <taxon>Agaricomycetes</taxon>
        <taxon>Agaricomycetidae</taxon>
        <taxon>Agaricales</taxon>
        <taxon>Tricholomatineae</taxon>
        <taxon>Lyophyllaceae</taxon>
        <taxon>Tricholomella</taxon>
    </lineage>
</organism>
<dbReference type="PANTHER" id="PTHR24114:SF2">
    <property type="entry name" value="F-BOX DOMAIN-CONTAINING PROTEIN-RELATED"/>
    <property type="match status" value="1"/>
</dbReference>
<gene>
    <name evidence="2" type="ORF">D9615_009269</name>
</gene>
<accession>A0A8H5GWG3</accession>
<dbReference type="InterPro" id="IPR001611">
    <property type="entry name" value="Leu-rich_rpt"/>
</dbReference>
<feature type="compositionally biased region" description="Basic and acidic residues" evidence="1">
    <location>
        <begin position="841"/>
        <end position="851"/>
    </location>
</feature>
<evidence type="ECO:0008006" key="4">
    <source>
        <dbReference type="Google" id="ProtNLM"/>
    </source>
</evidence>
<feature type="compositionally biased region" description="Low complexity" evidence="1">
    <location>
        <begin position="333"/>
        <end position="360"/>
    </location>
</feature>
<feature type="region of interest" description="Disordered" evidence="1">
    <location>
        <begin position="407"/>
        <end position="427"/>
    </location>
</feature>
<protein>
    <recommendedName>
        <fullName evidence="4">RNI-like protein</fullName>
    </recommendedName>
</protein>
<dbReference type="Gene3D" id="3.80.10.10">
    <property type="entry name" value="Ribonuclease Inhibitor"/>
    <property type="match status" value="3"/>
</dbReference>
<feature type="compositionally biased region" description="Low complexity" evidence="1">
    <location>
        <begin position="1"/>
        <end position="14"/>
    </location>
</feature>
<feature type="compositionally biased region" description="Pro residues" evidence="1">
    <location>
        <begin position="969"/>
        <end position="983"/>
    </location>
</feature>
<proteinExistence type="predicted"/>
<evidence type="ECO:0000256" key="1">
    <source>
        <dbReference type="SAM" id="MobiDB-lite"/>
    </source>
</evidence>
<dbReference type="InterPro" id="IPR032675">
    <property type="entry name" value="LRR_dom_sf"/>
</dbReference>
<feature type="compositionally biased region" description="Low complexity" evidence="1">
    <location>
        <begin position="984"/>
        <end position="1002"/>
    </location>
</feature>
<dbReference type="Proteomes" id="UP000565441">
    <property type="component" value="Unassembled WGS sequence"/>
</dbReference>
<dbReference type="SUPFAM" id="SSF52047">
    <property type="entry name" value="RNI-like"/>
    <property type="match status" value="1"/>
</dbReference>
<feature type="compositionally biased region" description="Polar residues" evidence="1">
    <location>
        <begin position="417"/>
        <end position="427"/>
    </location>
</feature>
<dbReference type="OrthoDB" id="120976at2759"/>
<feature type="compositionally biased region" description="Polar residues" evidence="1">
    <location>
        <begin position="1017"/>
        <end position="1027"/>
    </location>
</feature>
<feature type="region of interest" description="Disordered" evidence="1">
    <location>
        <begin position="333"/>
        <end position="395"/>
    </location>
</feature>
<feature type="region of interest" description="Disordered" evidence="1">
    <location>
        <begin position="1"/>
        <end position="37"/>
    </location>
</feature>
<dbReference type="AlphaFoldDB" id="A0A8H5GWG3"/>
<reference evidence="2 3" key="1">
    <citation type="journal article" date="2020" name="ISME J.">
        <title>Uncovering the hidden diversity of litter-decomposition mechanisms in mushroom-forming fungi.</title>
        <authorList>
            <person name="Floudas D."/>
            <person name="Bentzer J."/>
            <person name="Ahren D."/>
            <person name="Johansson T."/>
            <person name="Persson P."/>
            <person name="Tunlid A."/>
        </authorList>
    </citation>
    <scope>NUCLEOTIDE SEQUENCE [LARGE SCALE GENOMIC DNA]</scope>
    <source>
        <strain evidence="2 3">CBS 661.87</strain>
    </source>
</reference>
<keyword evidence="3" id="KW-1185">Reference proteome</keyword>
<feature type="compositionally biased region" description="Pro residues" evidence="1">
    <location>
        <begin position="361"/>
        <end position="375"/>
    </location>
</feature>
<dbReference type="Pfam" id="PF13516">
    <property type="entry name" value="LRR_6"/>
    <property type="match status" value="4"/>
</dbReference>
<comment type="caution">
    <text evidence="2">The sequence shown here is derived from an EMBL/GenBank/DDBJ whole genome shotgun (WGS) entry which is preliminary data.</text>
</comment>
<dbReference type="SMART" id="SM00368">
    <property type="entry name" value="LRR_RI"/>
    <property type="match status" value="7"/>
</dbReference>